<reference evidence="5 6" key="1">
    <citation type="submission" date="2019-08" db="EMBL/GenBank/DDBJ databases">
        <title>Deep-cultivation of Planctomycetes and their phenomic and genomic characterization uncovers novel biology.</title>
        <authorList>
            <person name="Wiegand S."/>
            <person name="Jogler M."/>
            <person name="Boedeker C."/>
            <person name="Pinto D."/>
            <person name="Vollmers J."/>
            <person name="Rivas-Marin E."/>
            <person name="Kohn T."/>
            <person name="Peeters S.H."/>
            <person name="Heuer A."/>
            <person name="Rast P."/>
            <person name="Oberbeckmann S."/>
            <person name="Bunk B."/>
            <person name="Jeske O."/>
            <person name="Meyerdierks A."/>
            <person name="Storesund J.E."/>
            <person name="Kallscheuer N."/>
            <person name="Luecker S."/>
            <person name="Lage O.M."/>
            <person name="Pohl T."/>
            <person name="Merkel B.J."/>
            <person name="Hornburger P."/>
            <person name="Mueller R.-W."/>
            <person name="Bruemmer F."/>
            <person name="Labrenz M."/>
            <person name="Spormann A.M."/>
            <person name="Op Den Camp H."/>
            <person name="Overmann J."/>
            <person name="Amann R."/>
            <person name="Jetten M.S.M."/>
            <person name="Mascher T."/>
            <person name="Medema M.H."/>
            <person name="Devos D.P."/>
            <person name="Kaster A.-K."/>
            <person name="Ovreas L."/>
            <person name="Rohde M."/>
            <person name="Galperin M.Y."/>
            <person name="Jogler C."/>
        </authorList>
    </citation>
    <scope>NUCLEOTIDE SEQUENCE [LARGE SCALE GENOMIC DNA]</scope>
    <source>
        <strain evidence="5 6">LF1</strain>
    </source>
</reference>
<accession>A0A5B1CJ61</accession>
<dbReference type="EMBL" id="VRLW01000001">
    <property type="protein sequence ID" value="KAA1260301.1"/>
    <property type="molecule type" value="Genomic_DNA"/>
</dbReference>
<dbReference type="AlphaFoldDB" id="A0A5B1CJ61"/>
<dbReference type="RefSeq" id="WP_068259468.1">
    <property type="nucleotide sequence ID" value="NZ_LWSK01000010.1"/>
</dbReference>
<dbReference type="SUPFAM" id="SSF69593">
    <property type="entry name" value="Glycerol-3-phosphate (1)-acyltransferase"/>
    <property type="match status" value="1"/>
</dbReference>
<evidence type="ECO:0000256" key="2">
    <source>
        <dbReference type="ARBA" id="ARBA00022679"/>
    </source>
</evidence>
<proteinExistence type="predicted"/>
<dbReference type="InterPro" id="IPR002123">
    <property type="entry name" value="Plipid/glycerol_acylTrfase"/>
</dbReference>
<keyword evidence="3 5" id="KW-0012">Acyltransferase</keyword>
<dbReference type="GO" id="GO:0003841">
    <property type="term" value="F:1-acylglycerol-3-phosphate O-acyltransferase activity"/>
    <property type="evidence" value="ECO:0007669"/>
    <property type="project" value="TreeGrafter"/>
</dbReference>
<name>A0A5B1CJ61_9BACT</name>
<protein>
    <submittedName>
        <fullName evidence="5">Acyltransferase</fullName>
    </submittedName>
</protein>
<comment type="caution">
    <text evidence="5">The sequence shown here is derived from an EMBL/GenBank/DDBJ whole genome shotgun (WGS) entry which is preliminary data.</text>
</comment>
<comment type="pathway">
    <text evidence="1">Lipid metabolism.</text>
</comment>
<feature type="domain" description="Phospholipid/glycerol acyltransferase" evidence="4">
    <location>
        <begin position="61"/>
        <end position="189"/>
    </location>
</feature>
<keyword evidence="6" id="KW-1185">Reference proteome</keyword>
<organism evidence="5 6">
    <name type="scientific">Rubripirellula obstinata</name>
    <dbReference type="NCBI Taxonomy" id="406547"/>
    <lineage>
        <taxon>Bacteria</taxon>
        <taxon>Pseudomonadati</taxon>
        <taxon>Planctomycetota</taxon>
        <taxon>Planctomycetia</taxon>
        <taxon>Pirellulales</taxon>
        <taxon>Pirellulaceae</taxon>
        <taxon>Rubripirellula</taxon>
    </lineage>
</organism>
<dbReference type="GO" id="GO:0006654">
    <property type="term" value="P:phosphatidic acid biosynthetic process"/>
    <property type="evidence" value="ECO:0007669"/>
    <property type="project" value="TreeGrafter"/>
</dbReference>
<evidence type="ECO:0000256" key="1">
    <source>
        <dbReference type="ARBA" id="ARBA00005189"/>
    </source>
</evidence>
<evidence type="ECO:0000256" key="3">
    <source>
        <dbReference type="ARBA" id="ARBA00023315"/>
    </source>
</evidence>
<gene>
    <name evidence="5" type="ORF">LF1_28400</name>
</gene>
<dbReference type="Pfam" id="PF01553">
    <property type="entry name" value="Acyltransferase"/>
    <property type="match status" value="1"/>
</dbReference>
<evidence type="ECO:0000313" key="6">
    <source>
        <dbReference type="Proteomes" id="UP000322699"/>
    </source>
</evidence>
<keyword evidence="2 5" id="KW-0808">Transferase</keyword>
<evidence type="ECO:0000313" key="5">
    <source>
        <dbReference type="EMBL" id="KAA1260301.1"/>
    </source>
</evidence>
<dbReference type="CDD" id="cd07989">
    <property type="entry name" value="LPLAT_AGPAT-like"/>
    <property type="match status" value="1"/>
</dbReference>
<dbReference type="Proteomes" id="UP000322699">
    <property type="component" value="Unassembled WGS sequence"/>
</dbReference>
<dbReference type="SMART" id="SM00563">
    <property type="entry name" value="PlsC"/>
    <property type="match status" value="1"/>
</dbReference>
<dbReference type="PANTHER" id="PTHR10434">
    <property type="entry name" value="1-ACYL-SN-GLYCEROL-3-PHOSPHATE ACYLTRANSFERASE"/>
    <property type="match status" value="1"/>
</dbReference>
<evidence type="ECO:0000259" key="4">
    <source>
        <dbReference type="SMART" id="SM00563"/>
    </source>
</evidence>
<sequence>MSVVLTRPYEFVGPHRGNLWPSLIQALRIVDWYLAKKEGVVDYDLRGMHHWQQSLQRGDGILLAPNHCRYADPLVIGKPARQLGTHVFAMASWHLFNTGFFDSFAIRKMGGFSIHREASDRQSLETAISILATAERPLILFPEGTTNRTNDVLKPLLDGVAFIARTAARRRSKVDQGKVVMHPMALKYLCVGDAKPWAEQQLSQMETQLGWSGKNHQGFNDRTVLQRTVALAEAMLSLKEIEHFGHSVSGPLPNRRDALIDHLLTTGESRLALGDDKNDKMNVRDRVRAIRSEVVSRQFGPRDQSVQHNVASFDQASLQQEADNANLAQELLSYPDSYLQGDEVTDTRIVETIQRMQETFLGKANVEIPLKVVIQCDEAIEVPAAKAPRGETDPLMQQLDQRLRSMVNALSTEARTATQAGMA</sequence>
<dbReference type="OrthoDB" id="9806008at2"/>
<dbReference type="PANTHER" id="PTHR10434:SF40">
    <property type="entry name" value="1-ACYL-SN-GLYCEROL-3-PHOSPHATE ACYLTRANSFERASE"/>
    <property type="match status" value="1"/>
</dbReference>